<dbReference type="Gene3D" id="3.30.70.80">
    <property type="entry name" value="Peptidase S8 propeptide/proteinase inhibitor I9"/>
    <property type="match status" value="1"/>
</dbReference>
<feature type="signal peptide" evidence="2">
    <location>
        <begin position="1"/>
        <end position="19"/>
    </location>
</feature>
<evidence type="ECO:0000313" key="4">
    <source>
        <dbReference type="Proteomes" id="UP000807716"/>
    </source>
</evidence>
<dbReference type="GO" id="GO:0004866">
    <property type="term" value="F:endopeptidase inhibitor activity"/>
    <property type="evidence" value="ECO:0007669"/>
    <property type="project" value="TreeGrafter"/>
</dbReference>
<evidence type="ECO:0000256" key="2">
    <source>
        <dbReference type="SAM" id="SignalP"/>
    </source>
</evidence>
<protein>
    <recommendedName>
        <fullName evidence="5">Inhibitor I9 domain-containing protein</fullName>
    </recommendedName>
</protein>
<dbReference type="OrthoDB" id="5518345at2759"/>
<comment type="caution">
    <text evidence="3">The sequence shown here is derived from an EMBL/GenBank/DDBJ whole genome shotgun (WGS) entry which is preliminary data.</text>
</comment>
<gene>
    <name evidence="3" type="ORF">DFQ27_002756</name>
</gene>
<name>A0A9P6U6N1_9FUNG</name>
<dbReference type="PANTHER" id="PTHR28288">
    <property type="entry name" value="PROTEASE B INHIBITOR 2"/>
    <property type="match status" value="1"/>
</dbReference>
<evidence type="ECO:0000256" key="1">
    <source>
        <dbReference type="ARBA" id="ARBA00038069"/>
    </source>
</evidence>
<proteinExistence type="inferred from homology"/>
<accession>A0A9P6U6N1</accession>
<dbReference type="InterPro" id="IPR037045">
    <property type="entry name" value="S8pro/Inhibitor_I9_sf"/>
</dbReference>
<feature type="chain" id="PRO_5040448267" description="Inhibitor I9 domain-containing protein" evidence="2">
    <location>
        <begin position="20"/>
        <end position="131"/>
    </location>
</feature>
<evidence type="ECO:0008006" key="5">
    <source>
        <dbReference type="Google" id="ProtNLM"/>
    </source>
</evidence>
<keyword evidence="2" id="KW-0732">Signal</keyword>
<comment type="similarity">
    <text evidence="1">Belongs to the protease inhibitor I9 family.</text>
</comment>
<evidence type="ECO:0000313" key="3">
    <source>
        <dbReference type="EMBL" id="KAG0261833.1"/>
    </source>
</evidence>
<keyword evidence="4" id="KW-1185">Reference proteome</keyword>
<dbReference type="AlphaFoldDB" id="A0A9P6U6N1"/>
<dbReference type="InterPro" id="IPR052471">
    <property type="entry name" value="PBI_I9"/>
</dbReference>
<dbReference type="GO" id="GO:0042144">
    <property type="term" value="P:vacuole fusion, non-autophagic"/>
    <property type="evidence" value="ECO:0007669"/>
    <property type="project" value="TreeGrafter"/>
</dbReference>
<reference evidence="3" key="1">
    <citation type="journal article" date="2020" name="Fungal Divers.">
        <title>Resolving the Mortierellaceae phylogeny through synthesis of multi-gene phylogenetics and phylogenomics.</title>
        <authorList>
            <person name="Vandepol N."/>
            <person name="Liber J."/>
            <person name="Desiro A."/>
            <person name="Na H."/>
            <person name="Kennedy M."/>
            <person name="Barry K."/>
            <person name="Grigoriev I.V."/>
            <person name="Miller A.N."/>
            <person name="O'Donnell K."/>
            <person name="Stajich J.E."/>
            <person name="Bonito G."/>
        </authorList>
    </citation>
    <scope>NUCLEOTIDE SEQUENCE</scope>
    <source>
        <strain evidence="3">BC1065</strain>
    </source>
</reference>
<sequence length="131" mass="14043">MKFAFVVTTLVAVASIASAALPVQPPNPFAASVDQLQEKLGHPAVPDTEPSLTGIKSYIVVFKDSAAAHEIDSAIRFIESLGGKIGERYTDIYKGFTAKIPFAKLSDALTALGKLNFIDYYEEDGEVSGYV</sequence>
<organism evidence="3 4">
    <name type="scientific">Actinomortierella ambigua</name>
    <dbReference type="NCBI Taxonomy" id="1343610"/>
    <lineage>
        <taxon>Eukaryota</taxon>
        <taxon>Fungi</taxon>
        <taxon>Fungi incertae sedis</taxon>
        <taxon>Mucoromycota</taxon>
        <taxon>Mortierellomycotina</taxon>
        <taxon>Mortierellomycetes</taxon>
        <taxon>Mortierellales</taxon>
        <taxon>Mortierellaceae</taxon>
        <taxon>Actinomortierella</taxon>
    </lineage>
</organism>
<dbReference type="PANTHER" id="PTHR28288:SF2">
    <property type="entry name" value="PROTEASE B INHIBITOR 2"/>
    <property type="match status" value="1"/>
</dbReference>
<dbReference type="Proteomes" id="UP000807716">
    <property type="component" value="Unassembled WGS sequence"/>
</dbReference>
<dbReference type="SUPFAM" id="SSF54897">
    <property type="entry name" value="Protease propeptides/inhibitors"/>
    <property type="match status" value="1"/>
</dbReference>
<dbReference type="EMBL" id="JAAAJB010000205">
    <property type="protein sequence ID" value="KAG0261833.1"/>
    <property type="molecule type" value="Genomic_DNA"/>
</dbReference>